<gene>
    <name evidence="1" type="ORF">K469DRAFT_610592</name>
</gene>
<evidence type="ECO:0000313" key="2">
    <source>
        <dbReference type="Proteomes" id="UP000800200"/>
    </source>
</evidence>
<sequence>MSPLDSQVPTAIHTTQDSLSIALITSLLVADIQRLFSEDGVFYVDNAAIGDRVKKLQMKGLPIKSADSLDFC</sequence>
<protein>
    <submittedName>
        <fullName evidence="1">Uncharacterized protein</fullName>
    </submittedName>
</protein>
<dbReference type="Proteomes" id="UP000800200">
    <property type="component" value="Unassembled WGS sequence"/>
</dbReference>
<keyword evidence="2" id="KW-1185">Reference proteome</keyword>
<dbReference type="AlphaFoldDB" id="A0A6A6D8M5"/>
<dbReference type="EMBL" id="ML994732">
    <property type="protein sequence ID" value="KAF2175445.1"/>
    <property type="molecule type" value="Genomic_DNA"/>
</dbReference>
<reference evidence="1" key="1">
    <citation type="journal article" date="2020" name="Stud. Mycol.">
        <title>101 Dothideomycetes genomes: a test case for predicting lifestyles and emergence of pathogens.</title>
        <authorList>
            <person name="Haridas S."/>
            <person name="Albert R."/>
            <person name="Binder M."/>
            <person name="Bloem J."/>
            <person name="Labutti K."/>
            <person name="Salamov A."/>
            <person name="Andreopoulos B."/>
            <person name="Baker S."/>
            <person name="Barry K."/>
            <person name="Bills G."/>
            <person name="Bluhm B."/>
            <person name="Cannon C."/>
            <person name="Castanera R."/>
            <person name="Culley D."/>
            <person name="Daum C."/>
            <person name="Ezra D."/>
            <person name="Gonzalez J."/>
            <person name="Henrissat B."/>
            <person name="Kuo A."/>
            <person name="Liang C."/>
            <person name="Lipzen A."/>
            <person name="Lutzoni F."/>
            <person name="Magnuson J."/>
            <person name="Mondo S."/>
            <person name="Nolan M."/>
            <person name="Ohm R."/>
            <person name="Pangilinan J."/>
            <person name="Park H.-J."/>
            <person name="Ramirez L."/>
            <person name="Alfaro M."/>
            <person name="Sun H."/>
            <person name="Tritt A."/>
            <person name="Yoshinaga Y."/>
            <person name="Zwiers L.-H."/>
            <person name="Turgeon B."/>
            <person name="Goodwin S."/>
            <person name="Spatafora J."/>
            <person name="Crous P."/>
            <person name="Grigoriev I."/>
        </authorList>
    </citation>
    <scope>NUCLEOTIDE SEQUENCE</scope>
    <source>
        <strain evidence="1">CBS 207.26</strain>
    </source>
</reference>
<dbReference type="OrthoDB" id="5068804at2759"/>
<accession>A0A6A6D8M5</accession>
<name>A0A6A6D8M5_9PEZI</name>
<evidence type="ECO:0000313" key="1">
    <source>
        <dbReference type="EMBL" id="KAF2175445.1"/>
    </source>
</evidence>
<organism evidence="1 2">
    <name type="scientific">Zopfia rhizophila CBS 207.26</name>
    <dbReference type="NCBI Taxonomy" id="1314779"/>
    <lineage>
        <taxon>Eukaryota</taxon>
        <taxon>Fungi</taxon>
        <taxon>Dikarya</taxon>
        <taxon>Ascomycota</taxon>
        <taxon>Pezizomycotina</taxon>
        <taxon>Dothideomycetes</taxon>
        <taxon>Dothideomycetes incertae sedis</taxon>
        <taxon>Zopfiaceae</taxon>
        <taxon>Zopfia</taxon>
    </lineage>
</organism>
<proteinExistence type="predicted"/>